<dbReference type="OrthoDB" id="2697312at2"/>
<proteinExistence type="predicted"/>
<keyword evidence="1" id="KW-0175">Coiled coil</keyword>
<feature type="coiled-coil region" evidence="1">
    <location>
        <begin position="19"/>
        <end position="46"/>
    </location>
</feature>
<accession>S5Z634</accession>
<dbReference type="RefSeq" id="WP_020960131.1">
    <property type="nucleotide sequence ID" value="NC_022080.4"/>
</dbReference>
<reference evidence="2 3" key="1">
    <citation type="journal article" date="2014" name="Genome Announc.">
        <title>Complete Genome Sequence of the Thermophilic Polychlorinated Biphenyl Degrader Geobacillus sp. Strain JF8 (NBRC 109937).</title>
        <authorList>
            <person name="Shintani M."/>
            <person name="Ohtsubo Y."/>
            <person name="Fukuda K."/>
            <person name="Hosoyama A."/>
            <person name="Ohji S."/>
            <person name="Yamazoe A."/>
            <person name="Fujita N."/>
            <person name="Nagata Y."/>
            <person name="Tsuda M."/>
            <person name="Hatta T."/>
            <person name="Kimbara K."/>
        </authorList>
    </citation>
    <scope>NUCLEOTIDE SEQUENCE [LARGE SCALE GENOMIC DNA]</scope>
    <source>
        <strain evidence="2 3">JF8</strain>
    </source>
</reference>
<organism evidence="2 3">
    <name type="scientific">Geobacillus genomosp. 3</name>
    <dbReference type="NCBI Taxonomy" id="1921421"/>
    <lineage>
        <taxon>Bacteria</taxon>
        <taxon>Bacillati</taxon>
        <taxon>Bacillota</taxon>
        <taxon>Bacilli</taxon>
        <taxon>Bacillales</taxon>
        <taxon>Anoxybacillaceae</taxon>
        <taxon>Geobacillus</taxon>
    </lineage>
</organism>
<evidence type="ECO:0000313" key="3">
    <source>
        <dbReference type="Proteomes" id="UP000015500"/>
    </source>
</evidence>
<protein>
    <submittedName>
        <fullName evidence="2">Uncharacterized protein</fullName>
    </submittedName>
</protein>
<name>S5Z634_GEOG3</name>
<dbReference type="Proteomes" id="UP000015500">
    <property type="component" value="Chromosome"/>
</dbReference>
<sequence length="84" mass="9986">MEEPLHQSTALVQGLVENMTVMKQDMKTVKQNMDAMKQKLQTVRRRNKIAHQFLSERLNIFNIFPKKVSHFEAKGKWEMNVGWR</sequence>
<dbReference type="STRING" id="1921421.M493_10330"/>
<dbReference type="HOGENOM" id="CLU_2522805_0_0_9"/>
<gene>
    <name evidence="2" type="ORF">M493_10330</name>
</gene>
<dbReference type="EMBL" id="CP006254">
    <property type="protein sequence ID" value="AGT32327.1"/>
    <property type="molecule type" value="Genomic_DNA"/>
</dbReference>
<keyword evidence="3" id="KW-1185">Reference proteome</keyword>
<evidence type="ECO:0000256" key="1">
    <source>
        <dbReference type="SAM" id="Coils"/>
    </source>
</evidence>
<evidence type="ECO:0000313" key="2">
    <source>
        <dbReference type="EMBL" id="AGT32327.1"/>
    </source>
</evidence>
<dbReference type="KEGG" id="gjf:M493_10330"/>
<dbReference type="AlphaFoldDB" id="S5Z634"/>